<dbReference type="AlphaFoldDB" id="A0A0B2UKD6"/>
<protein>
    <recommendedName>
        <fullName evidence="3">RING-type domain-containing protein</fullName>
    </recommendedName>
</protein>
<dbReference type="Pfam" id="PF13639">
    <property type="entry name" value="zf-RING_2"/>
    <property type="match status" value="1"/>
</dbReference>
<keyword evidence="2" id="KW-0862">Zinc</keyword>
<evidence type="ECO:0000256" key="2">
    <source>
        <dbReference type="PROSITE-ProRule" id="PRU00175"/>
    </source>
</evidence>
<dbReference type="EMBL" id="JOKQ01000006">
    <property type="protein sequence ID" value="KHN69512.1"/>
    <property type="molecule type" value="Genomic_DNA"/>
</dbReference>
<dbReference type="GeneID" id="26261881"/>
<dbReference type="GO" id="GO:0016567">
    <property type="term" value="P:protein ubiquitination"/>
    <property type="evidence" value="ECO:0007669"/>
    <property type="project" value="InterPro"/>
</dbReference>
<reference evidence="4 5" key="1">
    <citation type="journal article" date="2014" name="MBio">
        <title>The Ordospora colligata genome; evolution of extreme reduction in microsporidia and host-to-parasite horizontal gene transfer.</title>
        <authorList>
            <person name="Pombert J.-F."/>
            <person name="Haag K.L."/>
            <person name="Beidas S."/>
            <person name="Ebert D."/>
            <person name="Keeling P.J."/>
        </authorList>
    </citation>
    <scope>NUCLEOTIDE SEQUENCE [LARGE SCALE GENOMIC DNA]</scope>
    <source>
        <strain evidence="4 5">OC4</strain>
    </source>
</reference>
<dbReference type="Proteomes" id="UP000031056">
    <property type="component" value="Unassembled WGS sequence"/>
</dbReference>
<evidence type="ECO:0000313" key="5">
    <source>
        <dbReference type="Proteomes" id="UP000031056"/>
    </source>
</evidence>
<dbReference type="InterPro" id="IPR001841">
    <property type="entry name" value="Znf_RING"/>
</dbReference>
<keyword evidence="2" id="KW-0479">Metal-binding</keyword>
<dbReference type="PANTHER" id="PTHR16047">
    <property type="entry name" value="RFWD3 PROTEIN"/>
    <property type="match status" value="1"/>
</dbReference>
<dbReference type="SMART" id="SM00184">
    <property type="entry name" value="RING"/>
    <property type="match status" value="1"/>
</dbReference>
<dbReference type="InterPro" id="IPR036322">
    <property type="entry name" value="WD40_repeat_dom_sf"/>
</dbReference>
<dbReference type="Gene3D" id="3.30.40.10">
    <property type="entry name" value="Zinc/RING finger domain, C3HC4 (zinc finger)"/>
    <property type="match status" value="1"/>
</dbReference>
<comment type="subcellular location">
    <subcellularLocation>
        <location evidence="1">Nucleus</location>
        <location evidence="1">Nuclear body</location>
    </subcellularLocation>
</comment>
<comment type="caution">
    <text evidence="4">The sequence shown here is derived from an EMBL/GenBank/DDBJ whole genome shotgun (WGS) entry which is preliminary data.</text>
</comment>
<accession>A0A0B2UKD6</accession>
<proteinExistence type="predicted"/>
<gene>
    <name evidence="4" type="ORF">M896_060100</name>
</gene>
<organism evidence="4 5">
    <name type="scientific">Ordospora colligata OC4</name>
    <dbReference type="NCBI Taxonomy" id="1354746"/>
    <lineage>
        <taxon>Eukaryota</taxon>
        <taxon>Fungi</taxon>
        <taxon>Fungi incertae sedis</taxon>
        <taxon>Microsporidia</taxon>
        <taxon>Ordosporidae</taxon>
        <taxon>Ordospora</taxon>
    </lineage>
</organism>
<dbReference type="GO" id="GO:0008270">
    <property type="term" value="F:zinc ion binding"/>
    <property type="evidence" value="ECO:0007669"/>
    <property type="project" value="UniProtKB-KW"/>
</dbReference>
<keyword evidence="5" id="KW-1185">Reference proteome</keyword>
<feature type="domain" description="RING-type" evidence="3">
    <location>
        <begin position="7"/>
        <end position="52"/>
    </location>
</feature>
<evidence type="ECO:0000313" key="4">
    <source>
        <dbReference type="EMBL" id="KHN69512.1"/>
    </source>
</evidence>
<dbReference type="InterPro" id="IPR013083">
    <property type="entry name" value="Znf_RING/FYVE/PHD"/>
</dbReference>
<dbReference type="RefSeq" id="XP_014563554.1">
    <property type="nucleotide sequence ID" value="XM_014708068.1"/>
</dbReference>
<dbReference type="PROSITE" id="PS50089">
    <property type="entry name" value="ZF_RING_2"/>
    <property type="match status" value="1"/>
</dbReference>
<sequence length="430" mass="49044">MDCGTVCPICFSEYTSAGGHRIVSLGCGHLFGSQCIQKWAGRKAKIQCPICTTITSCKQIRPIYALKVTAVDNSNEQMLYERLQSEEKVKMEFMENNKSLLAQIEQLKYDLMIAKSKVLKDPCTDLHRNREFAILTGLNSFGTLIEYDESGCIMILTYKQGNAVGIRKFGCYDFSKKETVLLGECSEIRAIAMSPFADGVGLVAVGTVLNVINIYSAEVILRCDIECAISSMCFDEEDRNMVYCGDDSGCIHFVCLSQALVLKSIKICKTSIHSVFKKAMYVFACTFHNAYKVLFSGECINYDLDMEPYSICTNMYGRTGRALFTLRDADFGIRHFLCSRKEVYFRTGIKQIRRHRDRIYGDYLYVCDDKYNSIRVIDMHSLEAVYTYTFREQVLDFCITKYLMFILTRSLVHVFSGNYSFKNKSQVFID</sequence>
<dbReference type="SUPFAM" id="SSF50978">
    <property type="entry name" value="WD40 repeat-like"/>
    <property type="match status" value="1"/>
</dbReference>
<dbReference type="GO" id="GO:0016604">
    <property type="term" value="C:nuclear body"/>
    <property type="evidence" value="ECO:0007669"/>
    <property type="project" value="UniProtKB-SubCell"/>
</dbReference>
<evidence type="ECO:0000256" key="1">
    <source>
        <dbReference type="ARBA" id="ARBA00034306"/>
    </source>
</evidence>
<dbReference type="HOGENOM" id="CLU_637927_0_0_1"/>
<dbReference type="InterPro" id="IPR037381">
    <property type="entry name" value="RFWD3"/>
</dbReference>
<keyword evidence="2" id="KW-0863">Zinc-finger</keyword>
<dbReference type="GO" id="GO:0004842">
    <property type="term" value="F:ubiquitin-protein transferase activity"/>
    <property type="evidence" value="ECO:0007669"/>
    <property type="project" value="InterPro"/>
</dbReference>
<evidence type="ECO:0000259" key="3">
    <source>
        <dbReference type="PROSITE" id="PS50089"/>
    </source>
</evidence>
<name>A0A0B2UKD6_9MICR</name>
<dbReference type="OrthoDB" id="8062037at2759"/>
<dbReference type="InParanoid" id="A0A0B2UKD6"/>
<dbReference type="Gene3D" id="2.130.10.10">
    <property type="entry name" value="YVTN repeat-like/Quinoprotein amine dehydrogenase"/>
    <property type="match status" value="1"/>
</dbReference>
<dbReference type="SUPFAM" id="SSF57850">
    <property type="entry name" value="RING/U-box"/>
    <property type="match status" value="1"/>
</dbReference>
<dbReference type="STRING" id="1354746.A0A0B2UKD6"/>
<dbReference type="PANTHER" id="PTHR16047:SF7">
    <property type="entry name" value="E3 UBIQUITIN-PROTEIN LIGASE RFWD3"/>
    <property type="match status" value="1"/>
</dbReference>
<dbReference type="GO" id="GO:0036297">
    <property type="term" value="P:interstrand cross-link repair"/>
    <property type="evidence" value="ECO:0007669"/>
    <property type="project" value="InterPro"/>
</dbReference>
<dbReference type="VEuPathDB" id="MicrosporidiaDB:M896_060100"/>
<dbReference type="InterPro" id="IPR015943">
    <property type="entry name" value="WD40/YVTN_repeat-like_dom_sf"/>
</dbReference>